<evidence type="ECO:0000313" key="10">
    <source>
        <dbReference type="Proteomes" id="UP000781958"/>
    </source>
</evidence>
<evidence type="ECO:0000313" key="9">
    <source>
        <dbReference type="EMBL" id="MBP2295699.1"/>
    </source>
</evidence>
<dbReference type="Pfam" id="PF04542">
    <property type="entry name" value="Sigma70_r2"/>
    <property type="match status" value="1"/>
</dbReference>
<evidence type="ECO:0000256" key="4">
    <source>
        <dbReference type="ARBA" id="ARBA00023125"/>
    </source>
</evidence>
<feature type="domain" description="RNA polymerase sigma-70" evidence="7">
    <location>
        <begin position="74"/>
        <end position="87"/>
    </location>
</feature>
<dbReference type="PRINTS" id="PR00046">
    <property type="entry name" value="SIGMA70FCT"/>
</dbReference>
<keyword evidence="5 6" id="KW-0804">Transcription</keyword>
<dbReference type="NCBIfam" id="TIGR02937">
    <property type="entry name" value="sigma70-ECF"/>
    <property type="match status" value="1"/>
</dbReference>
<evidence type="ECO:0000259" key="8">
    <source>
        <dbReference type="PROSITE" id="PS00716"/>
    </source>
</evidence>
<sequence length="301" mass="34319">MAYIDDPETQRANLSFIKASMREPLLTRDHEFDLARKWREAGDERALHELVRAYTRLVVATAARFRNYGLPMGDLVQEGNVGLMQAASRFEPDREVRFSTYAAWWIRSAMQDYILRNWSIVRTGTTAAQKSLFFNLRRLRAKIESISQGNGGGSGGGLTKEGREWIASELQVDVTEVEAMEMRLSASDQSLNSPVADGSDEDWQDFLADQRPSPEDVVIGMRDSRTRSEWLSEALGELSPRERTIIQERRLREEGATLEELGRELGVSKERVRQLEHRALLKLRQSMLKRVEGFDDLLADA</sequence>
<dbReference type="Gene3D" id="1.20.120.1810">
    <property type="match status" value="1"/>
</dbReference>
<dbReference type="InterPro" id="IPR013324">
    <property type="entry name" value="RNA_pol_sigma_r3/r4-like"/>
</dbReference>
<accession>A0ABS4STZ2</accession>
<keyword evidence="10" id="KW-1185">Reference proteome</keyword>
<dbReference type="Proteomes" id="UP000781958">
    <property type="component" value="Unassembled WGS sequence"/>
</dbReference>
<dbReference type="PANTHER" id="PTHR30376:SF3">
    <property type="entry name" value="RNA POLYMERASE SIGMA FACTOR RPOH"/>
    <property type="match status" value="1"/>
</dbReference>
<dbReference type="EMBL" id="JAGINP010000023">
    <property type="protein sequence ID" value="MBP2295699.1"/>
    <property type="molecule type" value="Genomic_DNA"/>
</dbReference>
<dbReference type="NCBIfam" id="NF005693">
    <property type="entry name" value="PRK07500.1"/>
    <property type="match status" value="1"/>
</dbReference>
<reference evidence="9 10" key="1">
    <citation type="submission" date="2021-03" db="EMBL/GenBank/DDBJ databases">
        <title>Genomic Encyclopedia of Type Strains, Phase III (KMG-III): the genomes of soil and plant-associated and newly described type strains.</title>
        <authorList>
            <person name="Whitman W."/>
        </authorList>
    </citation>
    <scope>NUCLEOTIDE SEQUENCE [LARGE SCALE GENOMIC DNA]</scope>
    <source>
        <strain evidence="9 10">IMMIB AFH-6</strain>
    </source>
</reference>
<evidence type="ECO:0000256" key="3">
    <source>
        <dbReference type="ARBA" id="ARBA00023082"/>
    </source>
</evidence>
<name>A0ABS4STZ2_9PROT</name>
<evidence type="ECO:0000256" key="2">
    <source>
        <dbReference type="ARBA" id="ARBA00023015"/>
    </source>
</evidence>
<proteinExistence type="inferred from homology"/>
<dbReference type="NCBIfam" id="NF005143">
    <property type="entry name" value="PRK06596.1"/>
    <property type="match status" value="1"/>
</dbReference>
<comment type="similarity">
    <text evidence="1 6">Belongs to the sigma-70 factor family.</text>
</comment>
<keyword evidence="3 6" id="KW-0731">Sigma factor</keyword>
<keyword evidence="2 6" id="KW-0805">Transcription regulation</keyword>
<dbReference type="InterPro" id="IPR000943">
    <property type="entry name" value="RNA_pol_sigma70"/>
</dbReference>
<keyword evidence="4 6" id="KW-0238">DNA-binding</keyword>
<dbReference type="InterPro" id="IPR007627">
    <property type="entry name" value="RNA_pol_sigma70_r2"/>
</dbReference>
<evidence type="ECO:0000256" key="1">
    <source>
        <dbReference type="ARBA" id="ARBA00007788"/>
    </source>
</evidence>
<feature type="domain" description="RNA polymerase sigma-70" evidence="8">
    <location>
        <begin position="257"/>
        <end position="283"/>
    </location>
</feature>
<dbReference type="Gene3D" id="1.20.140.160">
    <property type="match status" value="1"/>
</dbReference>
<dbReference type="SUPFAM" id="SSF88659">
    <property type="entry name" value="Sigma3 and sigma4 domains of RNA polymerase sigma factors"/>
    <property type="match status" value="1"/>
</dbReference>
<dbReference type="InterPro" id="IPR007630">
    <property type="entry name" value="RNA_pol_sigma70_r4"/>
</dbReference>
<dbReference type="Pfam" id="PF04545">
    <property type="entry name" value="Sigma70_r4"/>
    <property type="match status" value="1"/>
</dbReference>
<evidence type="ECO:0000256" key="5">
    <source>
        <dbReference type="ARBA" id="ARBA00023163"/>
    </source>
</evidence>
<dbReference type="SUPFAM" id="SSF88946">
    <property type="entry name" value="Sigma2 domain of RNA polymerase sigma factors"/>
    <property type="match status" value="1"/>
</dbReference>
<gene>
    <name evidence="9" type="ORF">J2851_005510</name>
</gene>
<dbReference type="PANTHER" id="PTHR30376">
    <property type="entry name" value="SIGMA FACTOR RPOH HEAT SHOCK RELATED"/>
    <property type="match status" value="1"/>
</dbReference>
<dbReference type="PROSITE" id="PS00716">
    <property type="entry name" value="SIGMA70_2"/>
    <property type="match status" value="1"/>
</dbReference>
<organism evidence="9 10">
    <name type="scientific">Azospirillum rugosum</name>
    <dbReference type="NCBI Taxonomy" id="416170"/>
    <lineage>
        <taxon>Bacteria</taxon>
        <taxon>Pseudomonadati</taxon>
        <taxon>Pseudomonadota</taxon>
        <taxon>Alphaproteobacteria</taxon>
        <taxon>Rhodospirillales</taxon>
        <taxon>Azospirillaceae</taxon>
        <taxon>Azospirillum</taxon>
    </lineage>
</organism>
<dbReference type="InterPro" id="IPR013325">
    <property type="entry name" value="RNA_pol_sigma_r2"/>
</dbReference>
<evidence type="ECO:0000259" key="7">
    <source>
        <dbReference type="PROSITE" id="PS00715"/>
    </source>
</evidence>
<comment type="caution">
    <text evidence="9">The sequence shown here is derived from an EMBL/GenBank/DDBJ whole genome shotgun (WGS) entry which is preliminary data.</text>
</comment>
<dbReference type="InterPro" id="IPR050813">
    <property type="entry name" value="Sigma-70_Factor"/>
</dbReference>
<protein>
    <recommendedName>
        <fullName evidence="6">RNA polymerase sigma factor</fullName>
    </recommendedName>
</protein>
<dbReference type="CDD" id="cd06171">
    <property type="entry name" value="Sigma70_r4"/>
    <property type="match status" value="1"/>
</dbReference>
<dbReference type="PIRSF" id="PIRSF000770">
    <property type="entry name" value="RNA_pol_sigma-SigE/K"/>
    <property type="match status" value="1"/>
</dbReference>
<dbReference type="InterPro" id="IPR014284">
    <property type="entry name" value="RNA_pol_sigma-70_dom"/>
</dbReference>
<evidence type="ECO:0000256" key="6">
    <source>
        <dbReference type="RuleBase" id="RU362124"/>
    </source>
</evidence>
<comment type="function">
    <text evidence="6">Sigma factors are initiation factors that promote the attachment of RNA polymerase to specific initiation sites and are then released.</text>
</comment>
<dbReference type="PROSITE" id="PS00715">
    <property type="entry name" value="SIGMA70_1"/>
    <property type="match status" value="1"/>
</dbReference>
<dbReference type="RefSeq" id="WP_209770270.1">
    <property type="nucleotide sequence ID" value="NZ_JAGINP010000023.1"/>
</dbReference>